<dbReference type="CDD" id="cd07989">
    <property type="entry name" value="LPLAT_AGPAT-like"/>
    <property type="match status" value="1"/>
</dbReference>
<dbReference type="InterPro" id="IPR002123">
    <property type="entry name" value="Plipid/glycerol_acylTrfase"/>
</dbReference>
<dbReference type="Pfam" id="PF01553">
    <property type="entry name" value="Acyltransferase"/>
    <property type="match status" value="1"/>
</dbReference>
<organism evidence="5 6">
    <name type="scientific">Candidatus Kerfeldbacteria bacterium CG08_land_8_20_14_0_20_42_7</name>
    <dbReference type="NCBI Taxonomy" id="2014245"/>
    <lineage>
        <taxon>Bacteria</taxon>
        <taxon>Candidatus Kerfeldiibacteriota</taxon>
    </lineage>
</organism>
<gene>
    <name evidence="5" type="ORF">COT25_01420</name>
</gene>
<reference evidence="6" key="1">
    <citation type="submission" date="2017-09" db="EMBL/GenBank/DDBJ databases">
        <title>Depth-based differentiation of microbial function through sediment-hosted aquifers and enrichment of novel symbionts in the deep terrestrial subsurface.</title>
        <authorList>
            <person name="Probst A.J."/>
            <person name="Ladd B."/>
            <person name="Jarett J.K."/>
            <person name="Geller-Mcgrath D.E."/>
            <person name="Sieber C.M.K."/>
            <person name="Emerson J.B."/>
            <person name="Anantharaman K."/>
            <person name="Thomas B.C."/>
            <person name="Malmstrom R."/>
            <person name="Stieglmeier M."/>
            <person name="Klingl A."/>
            <person name="Woyke T."/>
            <person name="Ryan C.M."/>
            <person name="Banfield J.F."/>
        </authorList>
    </citation>
    <scope>NUCLEOTIDE SEQUENCE [LARGE SCALE GENOMIC DNA]</scope>
</reference>
<comment type="caution">
    <text evidence="5">The sequence shown here is derived from an EMBL/GenBank/DDBJ whole genome shotgun (WGS) entry which is preliminary data.</text>
</comment>
<keyword evidence="2" id="KW-0012">Acyltransferase</keyword>
<dbReference type="SMART" id="SM00563">
    <property type="entry name" value="PlsC"/>
    <property type="match status" value="1"/>
</dbReference>
<feature type="transmembrane region" description="Helical" evidence="3">
    <location>
        <begin position="12"/>
        <end position="34"/>
    </location>
</feature>
<proteinExistence type="predicted"/>
<evidence type="ECO:0000313" key="5">
    <source>
        <dbReference type="EMBL" id="PIS41748.1"/>
    </source>
</evidence>
<dbReference type="PANTHER" id="PTHR10434:SF11">
    <property type="entry name" value="1-ACYL-SN-GLYCEROL-3-PHOSPHATE ACYLTRANSFERASE"/>
    <property type="match status" value="1"/>
</dbReference>
<evidence type="ECO:0000259" key="4">
    <source>
        <dbReference type="SMART" id="SM00563"/>
    </source>
</evidence>
<accession>A0A2H0YTC5</accession>
<dbReference type="SUPFAM" id="SSF69593">
    <property type="entry name" value="Glycerol-3-phosphate (1)-acyltransferase"/>
    <property type="match status" value="1"/>
</dbReference>
<feature type="domain" description="Phospholipid/glycerol acyltransferase" evidence="4">
    <location>
        <begin position="54"/>
        <end position="174"/>
    </location>
</feature>
<evidence type="ECO:0000256" key="2">
    <source>
        <dbReference type="ARBA" id="ARBA00023315"/>
    </source>
</evidence>
<keyword evidence="1" id="KW-0808">Transferase</keyword>
<dbReference type="Proteomes" id="UP000228711">
    <property type="component" value="Unassembled WGS sequence"/>
</dbReference>
<name>A0A2H0YTC5_9BACT</name>
<keyword evidence="3" id="KW-0812">Transmembrane</keyword>
<dbReference type="AlphaFoldDB" id="A0A2H0YTC5"/>
<evidence type="ECO:0000256" key="1">
    <source>
        <dbReference type="ARBA" id="ARBA00022679"/>
    </source>
</evidence>
<keyword evidence="3" id="KW-1133">Transmembrane helix</keyword>
<evidence type="ECO:0000256" key="3">
    <source>
        <dbReference type="SAM" id="Phobius"/>
    </source>
</evidence>
<dbReference type="GO" id="GO:0003841">
    <property type="term" value="F:1-acylglycerol-3-phosphate O-acyltransferase activity"/>
    <property type="evidence" value="ECO:0007669"/>
    <property type="project" value="TreeGrafter"/>
</dbReference>
<protein>
    <recommendedName>
        <fullName evidence="4">Phospholipid/glycerol acyltransferase domain-containing protein</fullName>
    </recommendedName>
</protein>
<dbReference type="EMBL" id="PEXV01000054">
    <property type="protein sequence ID" value="PIS41748.1"/>
    <property type="molecule type" value="Genomic_DNA"/>
</dbReference>
<dbReference type="PANTHER" id="PTHR10434">
    <property type="entry name" value="1-ACYL-SN-GLYCEROL-3-PHOSPHATE ACYLTRANSFERASE"/>
    <property type="match status" value="1"/>
</dbReference>
<keyword evidence="3" id="KW-0472">Membrane</keyword>
<dbReference type="GO" id="GO:0006654">
    <property type="term" value="P:phosphatidic acid biosynthetic process"/>
    <property type="evidence" value="ECO:0007669"/>
    <property type="project" value="TreeGrafter"/>
</dbReference>
<sequence>MCMFIKKILHRFGAWISYVLVVMAIFVCFLFFQFPINFARVKGRKNIPRKGNNILFVANHDTMFDSFFIGICAFFFRVIFYPSEPFVNFADQKNYFTTWYVKCLLKMLRTEPVARRDQAMLMKRYVQLLKKRNLLIFYQGTRSKDLTLIKDGPAFAIRNAKPTPIVVPVFHEGMDRIFSRGGPKTHGIWRWLPRSLFRRPTIVFGKPIDFTDLLTIDDSRKATDAINTRIVREIQLLKEFLSTTNAVS</sequence>
<evidence type="ECO:0000313" key="6">
    <source>
        <dbReference type="Proteomes" id="UP000228711"/>
    </source>
</evidence>